<evidence type="ECO:0000313" key="2">
    <source>
        <dbReference type="EMBL" id="OGX84430.1"/>
    </source>
</evidence>
<name>A0A1G1T0N3_9BACT</name>
<dbReference type="AlphaFoldDB" id="A0A1G1T0N3"/>
<dbReference type="InterPro" id="IPR043519">
    <property type="entry name" value="NT_sf"/>
</dbReference>
<dbReference type="SUPFAM" id="SSF81301">
    <property type="entry name" value="Nucleotidyltransferase"/>
    <property type="match status" value="1"/>
</dbReference>
<sequence length="63" mass="7093">MQQLPLSLDYIRQVVAEYFADKPVKRVQVFGSYARGEATAESDLDLLLSSVPDSGMTLKLFRK</sequence>
<comment type="caution">
    <text evidence="2">The sequence shown here is derived from an EMBL/GenBank/DDBJ whole genome shotgun (WGS) entry which is preliminary data.</text>
</comment>
<dbReference type="CDD" id="cd05403">
    <property type="entry name" value="NT_KNTase_like"/>
    <property type="match status" value="1"/>
</dbReference>
<dbReference type="Proteomes" id="UP000177791">
    <property type="component" value="Unassembled WGS sequence"/>
</dbReference>
<evidence type="ECO:0000259" key="1">
    <source>
        <dbReference type="Pfam" id="PF01909"/>
    </source>
</evidence>
<dbReference type="InterPro" id="IPR002934">
    <property type="entry name" value="Polymerase_NTP_transf_dom"/>
</dbReference>
<protein>
    <recommendedName>
        <fullName evidence="1">Polymerase nucleotidyl transferase domain-containing protein</fullName>
    </recommendedName>
</protein>
<reference evidence="2 3" key="1">
    <citation type="submission" date="2016-08" db="EMBL/GenBank/DDBJ databases">
        <title>Hymenobacter coccineus sp. nov., Hymenobacter lapidarius sp. nov. and Hymenobacter glacialis sp. nov., isolated from Antarctic soil.</title>
        <authorList>
            <person name="Sedlacek I."/>
            <person name="Kralova S."/>
            <person name="Kyrova K."/>
            <person name="Maslanova I."/>
            <person name="Stankova E."/>
            <person name="Vrbovska V."/>
            <person name="Nemec M."/>
            <person name="Bartak M."/>
            <person name="Svec P."/>
            <person name="Busse H.-J."/>
            <person name="Pantucek R."/>
        </authorList>
    </citation>
    <scope>NUCLEOTIDE SEQUENCE [LARGE SCALE GENOMIC DNA]</scope>
    <source>
        <strain evidence="2 3">CCM 8648</strain>
    </source>
</reference>
<dbReference type="Gene3D" id="3.30.460.10">
    <property type="entry name" value="Beta Polymerase, domain 2"/>
    <property type="match status" value="1"/>
</dbReference>
<dbReference type="RefSeq" id="WP_070735042.1">
    <property type="nucleotide sequence ID" value="NZ_MDZC01000072.1"/>
</dbReference>
<gene>
    <name evidence="2" type="ORF">BEN48_16065</name>
</gene>
<keyword evidence="3" id="KW-1185">Reference proteome</keyword>
<dbReference type="OrthoDB" id="798692at2"/>
<dbReference type="GO" id="GO:0016779">
    <property type="term" value="F:nucleotidyltransferase activity"/>
    <property type="evidence" value="ECO:0007669"/>
    <property type="project" value="InterPro"/>
</dbReference>
<dbReference type="STRING" id="1908236.BEN48_16065"/>
<dbReference type="Pfam" id="PF01909">
    <property type="entry name" value="NTP_transf_2"/>
    <property type="match status" value="1"/>
</dbReference>
<accession>A0A1G1T0N3</accession>
<evidence type="ECO:0000313" key="3">
    <source>
        <dbReference type="Proteomes" id="UP000177791"/>
    </source>
</evidence>
<organism evidence="2 3">
    <name type="scientific">Hymenobacter glacialis</name>
    <dbReference type="NCBI Taxonomy" id="1908236"/>
    <lineage>
        <taxon>Bacteria</taxon>
        <taxon>Pseudomonadati</taxon>
        <taxon>Bacteroidota</taxon>
        <taxon>Cytophagia</taxon>
        <taxon>Cytophagales</taxon>
        <taxon>Hymenobacteraceae</taxon>
        <taxon>Hymenobacter</taxon>
    </lineage>
</organism>
<dbReference type="EMBL" id="MDZC01000072">
    <property type="protein sequence ID" value="OGX84430.1"/>
    <property type="molecule type" value="Genomic_DNA"/>
</dbReference>
<proteinExistence type="predicted"/>
<feature type="domain" description="Polymerase nucleotidyl transferase" evidence="1">
    <location>
        <begin position="12"/>
        <end position="53"/>
    </location>
</feature>